<keyword evidence="1" id="KW-0479">Metal-binding</keyword>
<keyword evidence="2 4" id="KW-0863">Zinc-finger</keyword>
<evidence type="ECO:0000313" key="7">
    <source>
        <dbReference type="Proteomes" id="UP000054007"/>
    </source>
</evidence>
<dbReference type="EMBL" id="KN880538">
    <property type="protein sequence ID" value="KIY66977.1"/>
    <property type="molecule type" value="Genomic_DNA"/>
</dbReference>
<protein>
    <recommendedName>
        <fullName evidence="5">MYND-type domain-containing protein</fullName>
    </recommendedName>
</protein>
<keyword evidence="7" id="KW-1185">Reference proteome</keyword>
<dbReference type="Pfam" id="PF01753">
    <property type="entry name" value="zf-MYND"/>
    <property type="match status" value="1"/>
</dbReference>
<dbReference type="InterPro" id="IPR002893">
    <property type="entry name" value="Znf_MYND"/>
</dbReference>
<name>A0A0D7B910_9AGAR</name>
<dbReference type="Gene3D" id="6.10.140.2220">
    <property type="match status" value="1"/>
</dbReference>
<evidence type="ECO:0000256" key="2">
    <source>
        <dbReference type="ARBA" id="ARBA00022771"/>
    </source>
</evidence>
<evidence type="ECO:0000256" key="4">
    <source>
        <dbReference type="PROSITE-ProRule" id="PRU00134"/>
    </source>
</evidence>
<organism evidence="6 7">
    <name type="scientific">Cylindrobasidium torrendii FP15055 ss-10</name>
    <dbReference type="NCBI Taxonomy" id="1314674"/>
    <lineage>
        <taxon>Eukaryota</taxon>
        <taxon>Fungi</taxon>
        <taxon>Dikarya</taxon>
        <taxon>Basidiomycota</taxon>
        <taxon>Agaricomycotina</taxon>
        <taxon>Agaricomycetes</taxon>
        <taxon>Agaricomycetidae</taxon>
        <taxon>Agaricales</taxon>
        <taxon>Marasmiineae</taxon>
        <taxon>Physalacriaceae</taxon>
        <taxon>Cylindrobasidium</taxon>
    </lineage>
</organism>
<feature type="domain" description="MYND-type" evidence="5">
    <location>
        <begin position="30"/>
        <end position="67"/>
    </location>
</feature>
<dbReference type="SUPFAM" id="SSF144232">
    <property type="entry name" value="HIT/MYND zinc finger-like"/>
    <property type="match status" value="1"/>
</dbReference>
<evidence type="ECO:0000256" key="3">
    <source>
        <dbReference type="ARBA" id="ARBA00022833"/>
    </source>
</evidence>
<evidence type="ECO:0000313" key="6">
    <source>
        <dbReference type="EMBL" id="KIY66977.1"/>
    </source>
</evidence>
<dbReference type="InterPro" id="IPR027974">
    <property type="entry name" value="DUF4470"/>
</dbReference>
<accession>A0A0D7B910</accession>
<evidence type="ECO:0000256" key="1">
    <source>
        <dbReference type="ARBA" id="ARBA00022723"/>
    </source>
</evidence>
<keyword evidence="3" id="KW-0862">Zinc</keyword>
<reference evidence="6 7" key="1">
    <citation type="journal article" date="2015" name="Fungal Genet. Biol.">
        <title>Evolution of novel wood decay mechanisms in Agaricales revealed by the genome sequences of Fistulina hepatica and Cylindrobasidium torrendii.</title>
        <authorList>
            <person name="Floudas D."/>
            <person name="Held B.W."/>
            <person name="Riley R."/>
            <person name="Nagy L.G."/>
            <person name="Koehler G."/>
            <person name="Ransdell A.S."/>
            <person name="Younus H."/>
            <person name="Chow J."/>
            <person name="Chiniquy J."/>
            <person name="Lipzen A."/>
            <person name="Tritt A."/>
            <person name="Sun H."/>
            <person name="Haridas S."/>
            <person name="LaButti K."/>
            <person name="Ohm R.A."/>
            <person name="Kues U."/>
            <person name="Blanchette R.A."/>
            <person name="Grigoriev I.V."/>
            <person name="Minto R.E."/>
            <person name="Hibbett D.S."/>
        </authorList>
    </citation>
    <scope>NUCLEOTIDE SEQUENCE [LARGE SCALE GENOMIC DNA]</scope>
    <source>
        <strain evidence="6 7">FP15055 ss-10</strain>
    </source>
</reference>
<dbReference type="Pfam" id="PF14737">
    <property type="entry name" value="DUF4470"/>
    <property type="match status" value="1"/>
</dbReference>
<dbReference type="PROSITE" id="PS50865">
    <property type="entry name" value="ZF_MYND_2"/>
    <property type="match status" value="1"/>
</dbReference>
<dbReference type="Proteomes" id="UP000054007">
    <property type="component" value="Unassembled WGS sequence"/>
</dbReference>
<dbReference type="AlphaFoldDB" id="A0A0D7B910"/>
<evidence type="ECO:0000259" key="5">
    <source>
        <dbReference type="PROSITE" id="PS50865"/>
    </source>
</evidence>
<proteinExistence type="predicted"/>
<sequence>MSNLVRGTLNPPPVAGVMCANQHGQRYSAVFACEKPGSRACSACKLVKYCSAECQKAHWTKGHKRDCKNKLNTEAWRPDWLRERRNPTFVDPSAGPGWAANAQFGRGMHLWGNIPGLDVLNLSKNEGMDAAKTRDFALAFAACGDLRSTIRTINELPSDYSGAISVLLNDRNPYIMARNLTIILILTTLGDQGQVSTELACEYALHVWYSTFLPQSYIDVITSLLPRLSAISKAPTTPVTLSSTSTLFADLAHDTWTVIFSTMTKIYEPADASKAFNGVMNTPFRVDYVHRFYAHLKPGHRAAFQKWRTAGIVLPHGEVDTHFGIPNAWLFGQDDNGQLEFNLSDSANPLRGWNMSDILAAGKTHSVPESDIIGATFFYIKDQLVEFATRLRRFNVKFVLTDKDALQLPNLLASIPSAPRTFDRIEVSNITDSNYCKVAPVLSAFGPLLNSSNPHATLIALFMNWTTDQHAGSLMFGSPDNPNFGGAFAQMKQQLPKLSAKLALDTASDSSFGFNPQMHPNMLHIFRNADAFNESSKEFLQYLSRFEAPQAAKRVGLKMRLVNTIAPPRRHVPLGSKHNVIVQVRDEDEWYKIACLDDSTYAERYVEWEKAT</sequence>
<dbReference type="GO" id="GO:0008270">
    <property type="term" value="F:zinc ion binding"/>
    <property type="evidence" value="ECO:0007669"/>
    <property type="project" value="UniProtKB-KW"/>
</dbReference>
<dbReference type="STRING" id="1314674.A0A0D7B910"/>
<gene>
    <name evidence="6" type="ORF">CYLTODRAFT_422920</name>
</gene>
<dbReference type="OrthoDB" id="5282002at2759"/>